<feature type="region of interest" description="Disordered" evidence="5">
    <location>
        <begin position="80"/>
        <end position="125"/>
    </location>
</feature>
<dbReference type="PANTHER" id="PTHR32035:SF3">
    <property type="entry name" value="SMALL RIBOSOMAL SUBUNIT PROTEIN MS38"/>
    <property type="match status" value="1"/>
</dbReference>
<keyword evidence="7" id="KW-1185">Reference proteome</keyword>
<reference evidence="8" key="1">
    <citation type="submission" date="2025-08" db="UniProtKB">
        <authorList>
            <consortium name="RefSeq"/>
        </authorList>
    </citation>
    <scope>IDENTIFICATION</scope>
    <source>
        <tissue evidence="8">Sperm</tissue>
    </source>
</reference>
<evidence type="ECO:0000256" key="3">
    <source>
        <dbReference type="ARBA" id="ARBA00035647"/>
    </source>
</evidence>
<evidence type="ECO:0000259" key="6">
    <source>
        <dbReference type="SMART" id="SM01155"/>
    </source>
</evidence>
<feature type="compositionally biased region" description="Basic residues" evidence="5">
    <location>
        <begin position="96"/>
        <end position="106"/>
    </location>
</feature>
<evidence type="ECO:0000256" key="5">
    <source>
        <dbReference type="SAM" id="MobiDB-lite"/>
    </source>
</evidence>
<protein>
    <recommendedName>
        <fullName evidence="4">Small ribosomal subunit protein mS38</fullName>
    </recommendedName>
</protein>
<organism evidence="7 8">
    <name type="scientific">Petromyzon marinus</name>
    <name type="common">Sea lamprey</name>
    <dbReference type="NCBI Taxonomy" id="7757"/>
    <lineage>
        <taxon>Eukaryota</taxon>
        <taxon>Metazoa</taxon>
        <taxon>Chordata</taxon>
        <taxon>Craniata</taxon>
        <taxon>Vertebrata</taxon>
        <taxon>Cyclostomata</taxon>
        <taxon>Hyperoartia</taxon>
        <taxon>Petromyzontiformes</taxon>
        <taxon>Petromyzontidae</taxon>
        <taxon>Petromyzon</taxon>
    </lineage>
</organism>
<comment type="similarity">
    <text evidence="3">Belongs to the mitochondrion-specific ribosomal protein mS38 family.</text>
</comment>
<sequence length="224" mass="26113">MALRLLARAVCRVVVSGCEEAVTLHSPRLHRCYTRGRQGHVTSPAAVTWPQRWLVLDPVLEEALVPRRLALSPLESWVSAQHQQQQHQQQHQQQCHQHHHQRHHHHQEMILPSSSPSGVAMDENPGVEPVVVPAQVPGAIPLKAQSVLKIRRRKMNHHKYRKLTQRMRFHRRGIVRRRAIRKQRKFEKDLEKVWTSAGLEESPQGWKMPKIYHFSGSRKPLHKK</sequence>
<dbReference type="GO" id="GO:0005739">
    <property type="term" value="C:mitochondrion"/>
    <property type="evidence" value="ECO:0007669"/>
    <property type="project" value="UniProtKB-SubCell"/>
</dbReference>
<dbReference type="RefSeq" id="XP_032800596.1">
    <property type="nucleotide sequence ID" value="XM_032944705.1"/>
</dbReference>
<evidence type="ECO:0000256" key="2">
    <source>
        <dbReference type="ARBA" id="ARBA00023128"/>
    </source>
</evidence>
<proteinExistence type="inferred from homology"/>
<evidence type="ECO:0000313" key="7">
    <source>
        <dbReference type="Proteomes" id="UP001318040"/>
    </source>
</evidence>
<dbReference type="SMART" id="SM01155">
    <property type="entry name" value="DUF1713"/>
    <property type="match status" value="1"/>
</dbReference>
<dbReference type="AlphaFoldDB" id="A0AAJ7SKZ9"/>
<dbReference type="KEGG" id="pmrn:116937568"/>
<keyword evidence="2" id="KW-0496">Mitochondrion</keyword>
<dbReference type="CTD" id="54998"/>
<keyword evidence="8" id="KW-0418">Kinase</keyword>
<dbReference type="GO" id="GO:0016301">
    <property type="term" value="F:kinase activity"/>
    <property type="evidence" value="ECO:0007669"/>
    <property type="project" value="UniProtKB-KW"/>
</dbReference>
<feature type="domain" description="Ribosomal protein mS38 C-terminal" evidence="6">
    <location>
        <begin position="143"/>
        <end position="176"/>
    </location>
</feature>
<evidence type="ECO:0000256" key="1">
    <source>
        <dbReference type="ARBA" id="ARBA00004173"/>
    </source>
</evidence>
<gene>
    <name evidence="8" type="primary">AURKAIP1</name>
</gene>
<accession>A0AAJ7SKZ9</accession>
<name>A0AAJ7SKZ9_PETMA</name>
<comment type="subcellular location">
    <subcellularLocation>
        <location evidence="1">Mitochondrion</location>
    </subcellularLocation>
</comment>
<dbReference type="Proteomes" id="UP001318040">
    <property type="component" value="Unplaced"/>
</dbReference>
<dbReference type="Pfam" id="PF08213">
    <property type="entry name" value="COX24_C"/>
    <property type="match status" value="1"/>
</dbReference>
<evidence type="ECO:0000256" key="4">
    <source>
        <dbReference type="ARBA" id="ARBA00035682"/>
    </source>
</evidence>
<evidence type="ECO:0000313" key="8">
    <source>
        <dbReference type="RefSeq" id="XP_032800596.1"/>
    </source>
</evidence>
<dbReference type="InterPro" id="IPR013177">
    <property type="entry name" value="Ribosomal_mS38_C"/>
</dbReference>
<keyword evidence="8" id="KW-0808">Transferase</keyword>
<dbReference type="PANTHER" id="PTHR32035">
    <property type="entry name" value="AURORA KINASE A-INTERACTING PROTEIN"/>
    <property type="match status" value="1"/>
</dbReference>
<feature type="compositionally biased region" description="Low complexity" evidence="5">
    <location>
        <begin position="81"/>
        <end position="95"/>
    </location>
</feature>